<keyword evidence="2" id="KW-1185">Reference proteome</keyword>
<accession>A0A9W6XAW3</accession>
<dbReference type="Proteomes" id="UP001165083">
    <property type="component" value="Unassembled WGS sequence"/>
</dbReference>
<reference evidence="1" key="1">
    <citation type="submission" date="2023-04" db="EMBL/GenBank/DDBJ databases">
        <title>Phytophthora lilii NBRC 32176.</title>
        <authorList>
            <person name="Ichikawa N."/>
            <person name="Sato H."/>
            <person name="Tonouchi N."/>
        </authorList>
    </citation>
    <scope>NUCLEOTIDE SEQUENCE</scope>
    <source>
        <strain evidence="1">NBRC 32176</strain>
    </source>
</reference>
<name>A0A9W6XAW3_9STRA</name>
<evidence type="ECO:0000313" key="1">
    <source>
        <dbReference type="EMBL" id="GMF34831.1"/>
    </source>
</evidence>
<sequence>MIRPSLKQDRRAEESPAHIVTSEVELELEQVQLTPAANANPARLFAVPLLPILVEDNDGDIVVPRRKVQKRMKFAEQQTDIHKISLSELGNTQSDFAARGTDAVFILEARIRTAWDTAGTQLWRAAFLLAEYMYSAPVCFVMPLQLVDSRSGF</sequence>
<proteinExistence type="predicted"/>
<dbReference type="AlphaFoldDB" id="A0A9W6XAW3"/>
<protein>
    <submittedName>
        <fullName evidence="1">Unnamed protein product</fullName>
    </submittedName>
</protein>
<gene>
    <name evidence="1" type="ORF">Plil01_001482800</name>
</gene>
<organism evidence="1 2">
    <name type="scientific">Phytophthora lilii</name>
    <dbReference type="NCBI Taxonomy" id="2077276"/>
    <lineage>
        <taxon>Eukaryota</taxon>
        <taxon>Sar</taxon>
        <taxon>Stramenopiles</taxon>
        <taxon>Oomycota</taxon>
        <taxon>Peronosporomycetes</taxon>
        <taxon>Peronosporales</taxon>
        <taxon>Peronosporaceae</taxon>
        <taxon>Phytophthora</taxon>
    </lineage>
</organism>
<evidence type="ECO:0000313" key="2">
    <source>
        <dbReference type="Proteomes" id="UP001165083"/>
    </source>
</evidence>
<dbReference type="EMBL" id="BSXW01001218">
    <property type="protein sequence ID" value="GMF34831.1"/>
    <property type="molecule type" value="Genomic_DNA"/>
</dbReference>
<dbReference type="OrthoDB" id="204058at2759"/>
<comment type="caution">
    <text evidence="1">The sequence shown here is derived from an EMBL/GenBank/DDBJ whole genome shotgun (WGS) entry which is preliminary data.</text>
</comment>